<evidence type="ECO:0000313" key="2">
    <source>
        <dbReference type="Proteomes" id="UP000789508"/>
    </source>
</evidence>
<name>A0A9N9NNU4_9GLOM</name>
<dbReference type="AlphaFoldDB" id="A0A9N9NNU4"/>
<dbReference type="EMBL" id="CAJVPS010040229">
    <property type="protein sequence ID" value="CAG8750194.1"/>
    <property type="molecule type" value="Genomic_DNA"/>
</dbReference>
<reference evidence="1" key="1">
    <citation type="submission" date="2021-06" db="EMBL/GenBank/DDBJ databases">
        <authorList>
            <person name="Kallberg Y."/>
            <person name="Tangrot J."/>
            <person name="Rosling A."/>
        </authorList>
    </citation>
    <scope>NUCLEOTIDE SEQUENCE</scope>
    <source>
        <strain evidence="1">FL130A</strain>
    </source>
</reference>
<protein>
    <submittedName>
        <fullName evidence="1">621_t:CDS:1</fullName>
    </submittedName>
</protein>
<gene>
    <name evidence="1" type="ORF">ALEPTO_LOCUS13268</name>
</gene>
<sequence length="75" mass="8539">QEDKEKVQKLYIKNDQGIDNVSGQTYCFYKVQLEGELNLSEFTNLNYLEIRGSSFSVELSASSEGKEVPEMLRVA</sequence>
<accession>A0A9N9NNU4</accession>
<comment type="caution">
    <text evidence="1">The sequence shown here is derived from an EMBL/GenBank/DDBJ whole genome shotgun (WGS) entry which is preliminary data.</text>
</comment>
<organism evidence="1 2">
    <name type="scientific">Ambispora leptoticha</name>
    <dbReference type="NCBI Taxonomy" id="144679"/>
    <lineage>
        <taxon>Eukaryota</taxon>
        <taxon>Fungi</taxon>
        <taxon>Fungi incertae sedis</taxon>
        <taxon>Mucoromycota</taxon>
        <taxon>Glomeromycotina</taxon>
        <taxon>Glomeromycetes</taxon>
        <taxon>Archaeosporales</taxon>
        <taxon>Ambisporaceae</taxon>
        <taxon>Ambispora</taxon>
    </lineage>
</organism>
<feature type="non-terminal residue" evidence="1">
    <location>
        <position position="1"/>
    </location>
</feature>
<feature type="non-terminal residue" evidence="1">
    <location>
        <position position="75"/>
    </location>
</feature>
<keyword evidence="2" id="KW-1185">Reference proteome</keyword>
<evidence type="ECO:0000313" key="1">
    <source>
        <dbReference type="EMBL" id="CAG8750194.1"/>
    </source>
</evidence>
<dbReference type="Proteomes" id="UP000789508">
    <property type="component" value="Unassembled WGS sequence"/>
</dbReference>
<proteinExistence type="predicted"/>